<dbReference type="FunFam" id="3.30.200.20:FF:000042">
    <property type="entry name" value="Aurora kinase A"/>
    <property type="match status" value="1"/>
</dbReference>
<keyword evidence="8" id="KW-0140">cGMP</keyword>
<evidence type="ECO:0000256" key="2">
    <source>
        <dbReference type="ARBA" id="ARBA00004308"/>
    </source>
</evidence>
<feature type="domain" description="AGC-kinase C-terminal" evidence="24">
    <location>
        <begin position="831"/>
        <end position="895"/>
    </location>
</feature>
<dbReference type="InterPro" id="IPR000961">
    <property type="entry name" value="AGC-kinase_C"/>
</dbReference>
<dbReference type="Gene3D" id="3.30.200.20">
    <property type="entry name" value="Phosphorylase Kinase, domain 1"/>
    <property type="match status" value="1"/>
</dbReference>
<dbReference type="SMART" id="SM00100">
    <property type="entry name" value="cNMP"/>
    <property type="match status" value="3"/>
</dbReference>
<keyword evidence="9" id="KW-0808">Transferase</keyword>
<keyword evidence="10" id="KW-0479">Metal-binding</keyword>
<evidence type="ECO:0000313" key="25">
    <source>
        <dbReference type="EMBL" id="OMJ78701.1"/>
    </source>
</evidence>
<evidence type="ECO:0000256" key="16">
    <source>
        <dbReference type="ARBA" id="ARBA00023136"/>
    </source>
</evidence>
<dbReference type="InterPro" id="IPR011009">
    <property type="entry name" value="Kinase-like_dom_sf"/>
</dbReference>
<accession>A0A1R2BPL1</accession>
<keyword evidence="26" id="KW-1185">Reference proteome</keyword>
<evidence type="ECO:0000259" key="24">
    <source>
        <dbReference type="PROSITE" id="PS51285"/>
    </source>
</evidence>
<evidence type="ECO:0000256" key="9">
    <source>
        <dbReference type="ARBA" id="ARBA00022679"/>
    </source>
</evidence>
<feature type="domain" description="Cyclic nucleotide-binding" evidence="23">
    <location>
        <begin position="96"/>
        <end position="211"/>
    </location>
</feature>
<dbReference type="Proteomes" id="UP000187209">
    <property type="component" value="Unassembled WGS sequence"/>
</dbReference>
<feature type="region of interest" description="Disordered" evidence="21">
    <location>
        <begin position="35"/>
        <end position="54"/>
    </location>
</feature>
<dbReference type="PROSITE" id="PS50011">
    <property type="entry name" value="PROTEIN_KINASE_DOM"/>
    <property type="match status" value="1"/>
</dbReference>
<reference evidence="25 26" key="1">
    <citation type="submission" date="2016-11" db="EMBL/GenBank/DDBJ databases">
        <title>The macronuclear genome of Stentor coeruleus: a giant cell with tiny introns.</title>
        <authorList>
            <person name="Slabodnick M."/>
            <person name="Ruby J.G."/>
            <person name="Reiff S.B."/>
            <person name="Swart E.C."/>
            <person name="Gosai S."/>
            <person name="Prabakaran S."/>
            <person name="Witkowska E."/>
            <person name="Larue G.E."/>
            <person name="Fisher S."/>
            <person name="Freeman R.M."/>
            <person name="Gunawardena J."/>
            <person name="Chu W."/>
            <person name="Stover N.A."/>
            <person name="Gregory B.D."/>
            <person name="Nowacki M."/>
            <person name="Derisi J."/>
            <person name="Roy S.W."/>
            <person name="Marshall W.F."/>
            <person name="Sood P."/>
        </authorList>
    </citation>
    <scope>NUCLEOTIDE SEQUENCE [LARGE SCALE GENOMIC DNA]</scope>
    <source>
        <strain evidence="25">WM001</strain>
    </source>
</reference>
<comment type="caution">
    <text evidence="25">The sequence shown here is derived from an EMBL/GenBank/DDBJ whole genome shotgun (WGS) entry which is preliminary data.</text>
</comment>
<keyword evidence="6" id="KW-0963">Cytoplasm</keyword>
<keyword evidence="16" id="KW-0472">Membrane</keyword>
<dbReference type="GO" id="GO:0005952">
    <property type="term" value="C:cAMP-dependent protein kinase complex"/>
    <property type="evidence" value="ECO:0007669"/>
    <property type="project" value="TreeGrafter"/>
</dbReference>
<dbReference type="EC" id="2.7.11.12" evidence="5"/>
<evidence type="ECO:0000256" key="6">
    <source>
        <dbReference type="ARBA" id="ARBA00022490"/>
    </source>
</evidence>
<protein>
    <recommendedName>
        <fullName evidence="17">cGMP-dependent protein kinase</fullName>
        <ecNumber evidence="5">2.7.11.12</ecNumber>
    </recommendedName>
</protein>
<evidence type="ECO:0000256" key="21">
    <source>
        <dbReference type="SAM" id="MobiDB-lite"/>
    </source>
</evidence>
<feature type="domain" description="Cyclic nucleotide-binding" evidence="23">
    <location>
        <begin position="214"/>
        <end position="313"/>
    </location>
</feature>
<dbReference type="GO" id="GO:0046872">
    <property type="term" value="F:metal ion binding"/>
    <property type="evidence" value="ECO:0007669"/>
    <property type="project" value="UniProtKB-KW"/>
</dbReference>
<dbReference type="PROSITE" id="PS00107">
    <property type="entry name" value="PROTEIN_KINASE_ATP"/>
    <property type="match status" value="1"/>
</dbReference>
<keyword evidence="12" id="KW-0418">Kinase</keyword>
<dbReference type="GO" id="GO:0030553">
    <property type="term" value="F:cGMP binding"/>
    <property type="evidence" value="ECO:0007669"/>
    <property type="project" value="UniProtKB-KW"/>
</dbReference>
<keyword evidence="11 20" id="KW-0547">Nucleotide-binding</keyword>
<dbReference type="InterPro" id="IPR017441">
    <property type="entry name" value="Protein_kinase_ATP_BS"/>
</dbReference>
<dbReference type="SUPFAM" id="SSF56112">
    <property type="entry name" value="Protein kinase-like (PK-like)"/>
    <property type="match status" value="1"/>
</dbReference>
<dbReference type="InterPro" id="IPR018488">
    <property type="entry name" value="cNMP-bd_CS"/>
</dbReference>
<evidence type="ECO:0000256" key="18">
    <source>
        <dbReference type="ARBA" id="ARBA00047298"/>
    </source>
</evidence>
<evidence type="ECO:0000256" key="1">
    <source>
        <dbReference type="ARBA" id="ARBA00001946"/>
    </source>
</evidence>
<evidence type="ECO:0000256" key="11">
    <source>
        <dbReference type="ARBA" id="ARBA00022741"/>
    </source>
</evidence>
<dbReference type="InterPro" id="IPR018490">
    <property type="entry name" value="cNMP-bd_dom_sf"/>
</dbReference>
<organism evidence="25 26">
    <name type="scientific">Stentor coeruleus</name>
    <dbReference type="NCBI Taxonomy" id="5963"/>
    <lineage>
        <taxon>Eukaryota</taxon>
        <taxon>Sar</taxon>
        <taxon>Alveolata</taxon>
        <taxon>Ciliophora</taxon>
        <taxon>Postciliodesmatophora</taxon>
        <taxon>Heterotrichea</taxon>
        <taxon>Heterotrichida</taxon>
        <taxon>Stentoridae</taxon>
        <taxon>Stentor</taxon>
    </lineage>
</organism>
<evidence type="ECO:0000256" key="8">
    <source>
        <dbReference type="ARBA" id="ARBA00022535"/>
    </source>
</evidence>
<evidence type="ECO:0000256" key="3">
    <source>
        <dbReference type="ARBA" id="ARBA00006352"/>
    </source>
</evidence>
<dbReference type="Pfam" id="PF00069">
    <property type="entry name" value="Pkinase"/>
    <property type="match status" value="1"/>
</dbReference>
<dbReference type="CDD" id="cd00038">
    <property type="entry name" value="CAP_ED"/>
    <property type="match status" value="4"/>
</dbReference>
<comment type="subunit">
    <text evidence="4">Monomer.</text>
</comment>
<dbReference type="InterPro" id="IPR014710">
    <property type="entry name" value="RmlC-like_jellyroll"/>
</dbReference>
<keyword evidence="13 20" id="KW-0067">ATP-binding</keyword>
<dbReference type="OrthoDB" id="100546at2759"/>
<feature type="domain" description="Cyclic nucleotide-binding" evidence="23">
    <location>
        <begin position="453"/>
        <end position="551"/>
    </location>
</feature>
<keyword evidence="15" id="KW-0142">cGMP-binding</keyword>
<evidence type="ECO:0000259" key="22">
    <source>
        <dbReference type="PROSITE" id="PS50011"/>
    </source>
</evidence>
<dbReference type="PROSITE" id="PS00108">
    <property type="entry name" value="PROTEIN_KINASE_ST"/>
    <property type="match status" value="1"/>
</dbReference>
<dbReference type="PROSITE" id="PS51285">
    <property type="entry name" value="AGC_KINASE_CTER"/>
    <property type="match status" value="1"/>
</dbReference>
<keyword evidence="14" id="KW-0460">Magnesium</keyword>
<proteinExistence type="inferred from homology"/>
<dbReference type="GO" id="GO:0004691">
    <property type="term" value="F:cAMP-dependent protein kinase activity"/>
    <property type="evidence" value="ECO:0007669"/>
    <property type="project" value="TreeGrafter"/>
</dbReference>
<gene>
    <name evidence="25" type="ORF">SteCoe_21421</name>
</gene>
<keyword evidence="7" id="KW-0723">Serine/threonine-protein kinase</keyword>
<dbReference type="PROSITE" id="PS00888">
    <property type="entry name" value="CNMP_BINDING_1"/>
    <property type="match status" value="1"/>
</dbReference>
<dbReference type="PANTHER" id="PTHR24353:SF37">
    <property type="entry name" value="CAMP-DEPENDENT PROTEIN KINASE CATALYTIC SUBUNIT PRKX"/>
    <property type="match status" value="1"/>
</dbReference>
<evidence type="ECO:0000256" key="19">
    <source>
        <dbReference type="ARBA" id="ARBA00047462"/>
    </source>
</evidence>
<feature type="binding site" evidence="20">
    <location>
        <position position="604"/>
    </location>
    <ligand>
        <name>ATP</name>
        <dbReference type="ChEBI" id="CHEBI:30616"/>
    </ligand>
</feature>
<evidence type="ECO:0000256" key="20">
    <source>
        <dbReference type="PROSITE-ProRule" id="PRU10141"/>
    </source>
</evidence>
<comment type="catalytic activity">
    <reaction evidence="19">
        <text>L-seryl-[protein] + ATP = O-phospho-L-seryl-[protein] + ADP + H(+)</text>
        <dbReference type="Rhea" id="RHEA:17989"/>
        <dbReference type="Rhea" id="RHEA-COMP:9863"/>
        <dbReference type="Rhea" id="RHEA-COMP:11604"/>
        <dbReference type="ChEBI" id="CHEBI:15378"/>
        <dbReference type="ChEBI" id="CHEBI:29999"/>
        <dbReference type="ChEBI" id="CHEBI:30616"/>
        <dbReference type="ChEBI" id="CHEBI:83421"/>
        <dbReference type="ChEBI" id="CHEBI:456216"/>
        <dbReference type="EC" id="2.7.11.12"/>
    </reaction>
</comment>
<evidence type="ECO:0000256" key="13">
    <source>
        <dbReference type="ARBA" id="ARBA00022840"/>
    </source>
</evidence>
<dbReference type="GO" id="GO:0004692">
    <property type="term" value="F:cGMP-dependent protein kinase activity"/>
    <property type="evidence" value="ECO:0007669"/>
    <property type="project" value="UniProtKB-EC"/>
</dbReference>
<feature type="domain" description="Cyclic nucleotide-binding" evidence="23">
    <location>
        <begin position="334"/>
        <end position="434"/>
    </location>
</feature>
<dbReference type="InterPro" id="IPR008271">
    <property type="entry name" value="Ser/Thr_kinase_AS"/>
</dbReference>
<dbReference type="Gene3D" id="1.10.510.10">
    <property type="entry name" value="Transferase(Phosphotransferase) domain 1"/>
    <property type="match status" value="1"/>
</dbReference>
<dbReference type="PROSITE" id="PS50042">
    <property type="entry name" value="CNMP_BINDING_3"/>
    <property type="match status" value="4"/>
</dbReference>
<dbReference type="Gene3D" id="2.60.120.10">
    <property type="entry name" value="Jelly Rolls"/>
    <property type="match status" value="4"/>
</dbReference>
<dbReference type="AlphaFoldDB" id="A0A1R2BPL1"/>
<dbReference type="PROSITE" id="PS00889">
    <property type="entry name" value="CNMP_BINDING_2"/>
    <property type="match status" value="3"/>
</dbReference>
<dbReference type="Pfam" id="PF00027">
    <property type="entry name" value="cNMP_binding"/>
    <property type="match status" value="3"/>
</dbReference>
<evidence type="ECO:0000256" key="17">
    <source>
        <dbReference type="ARBA" id="ARBA00024113"/>
    </source>
</evidence>
<comment type="cofactor">
    <cofactor evidence="1">
        <name>Mg(2+)</name>
        <dbReference type="ChEBI" id="CHEBI:18420"/>
    </cofactor>
</comment>
<dbReference type="FunFam" id="1.10.510.10:FF:000571">
    <property type="entry name" value="Maternal embryonic leucine zipper kinase"/>
    <property type="match status" value="1"/>
</dbReference>
<evidence type="ECO:0000256" key="14">
    <source>
        <dbReference type="ARBA" id="ARBA00022842"/>
    </source>
</evidence>
<name>A0A1R2BPL1_9CILI</name>
<dbReference type="GO" id="GO:0005524">
    <property type="term" value="F:ATP binding"/>
    <property type="evidence" value="ECO:0007669"/>
    <property type="project" value="UniProtKB-UniRule"/>
</dbReference>
<evidence type="ECO:0000256" key="12">
    <source>
        <dbReference type="ARBA" id="ARBA00022777"/>
    </source>
</evidence>
<dbReference type="PRINTS" id="PR00103">
    <property type="entry name" value="CAMPKINASE"/>
</dbReference>
<evidence type="ECO:0000256" key="15">
    <source>
        <dbReference type="ARBA" id="ARBA00022992"/>
    </source>
</evidence>
<dbReference type="PANTHER" id="PTHR24353">
    <property type="entry name" value="CYCLIC NUCLEOTIDE-DEPENDENT PROTEIN KINASE"/>
    <property type="match status" value="1"/>
</dbReference>
<dbReference type="GO" id="GO:0012505">
    <property type="term" value="C:endomembrane system"/>
    <property type="evidence" value="ECO:0007669"/>
    <property type="project" value="UniProtKB-SubCell"/>
</dbReference>
<dbReference type="EMBL" id="MPUH01000508">
    <property type="protein sequence ID" value="OMJ78701.1"/>
    <property type="molecule type" value="Genomic_DNA"/>
</dbReference>
<comment type="similarity">
    <text evidence="3">Belongs to the protein kinase superfamily. AGC Ser/Thr protein kinase family. cGMP subfamily.</text>
</comment>
<dbReference type="SMART" id="SM00220">
    <property type="entry name" value="S_TKc"/>
    <property type="match status" value="1"/>
</dbReference>
<evidence type="ECO:0000256" key="10">
    <source>
        <dbReference type="ARBA" id="ARBA00022723"/>
    </source>
</evidence>
<evidence type="ECO:0000256" key="5">
    <source>
        <dbReference type="ARBA" id="ARBA00012428"/>
    </source>
</evidence>
<comment type="catalytic activity">
    <reaction evidence="18">
        <text>L-threonyl-[protein] + ATP = O-phospho-L-threonyl-[protein] + ADP + H(+)</text>
        <dbReference type="Rhea" id="RHEA:46608"/>
        <dbReference type="Rhea" id="RHEA-COMP:11060"/>
        <dbReference type="Rhea" id="RHEA-COMP:11605"/>
        <dbReference type="ChEBI" id="CHEBI:15378"/>
        <dbReference type="ChEBI" id="CHEBI:30013"/>
        <dbReference type="ChEBI" id="CHEBI:30616"/>
        <dbReference type="ChEBI" id="CHEBI:61977"/>
        <dbReference type="ChEBI" id="CHEBI:456216"/>
        <dbReference type="EC" id="2.7.11.12"/>
    </reaction>
</comment>
<evidence type="ECO:0000256" key="7">
    <source>
        <dbReference type="ARBA" id="ARBA00022527"/>
    </source>
</evidence>
<dbReference type="InterPro" id="IPR000719">
    <property type="entry name" value="Prot_kinase_dom"/>
</dbReference>
<evidence type="ECO:0000313" key="26">
    <source>
        <dbReference type="Proteomes" id="UP000187209"/>
    </source>
</evidence>
<feature type="domain" description="Protein kinase" evidence="22">
    <location>
        <begin position="575"/>
        <end position="830"/>
    </location>
</feature>
<sequence length="895" mass="102263">MGSCLNNKQLEEHNLENLDDGKIESISIKNVQEGSSIHKSFPPGLERKSVKKKAPVGDKRLEDSFARDAPDAIITKKLKTPYDLQMIYNSLSKHFIFKNLTKEQQDLIMQEMKYYSLPESSFIVEQGKPGNNFFVIAAGKVEILVNGLRVNILVPGDSFGEMALLQDKPRSASVKTLEIVNLWGVDRVTFRQAVQAINATNYAQNKTFIETVPMFQILTPLQKELLLSSISIMNYSETQKIVNEGETGDLFYIIKEGTVSCTRGGTFLRNMIAGEYFGEQALLYGTPRTATITAISETKCLVIGREELTKALGSQFSQIIYRNSIRMAFDRCKSLRELTDFQAKTLVNLMKVTTFEANDVVIKAGTKKNEQFYVVANGKLRNNINQIVADIFSALGENEIFNDDQGVYDELIAVERVDIASINKEDFKNIIGGNIDKLTIDGEILKVLKKVNLFHSLSQEKIKTLVGLLKIQEYQEGEIIFFQGVPGDSFYVVKSGRVEVIKNDVILRTINKLDYFGERSILFNELRTATIKAQSKVECWVLHKSDFFRVIDERMRMMLQKRIQLQDDNITLDDLIIIKKLGHGMFGNVFLSAHKTKKNLYALKTIDRKKIDNEKVQDSLILERKILMQLNHMLILKLIKTFKDHKRLYFLLEYVRGQDLFDVIRELGLVSDKDSKFYAGCMIMIFEHLHERDIVYRDLKPENVMVDEEGYPKLIDFGTARIVEGRTYTMIGTPHYMAPEVILGKGYGISADYWSLGIMIYEFICGGVPFGESESDSYAIYEKVLEGKITYPSYANPTPDSKKFIDQLLSKNPALRSGGSIENLKSNTWLKDTDWEGLFEKKIEPPYIPVIPNLNWEIEKAFKNIRNISQVISYEERGSSYSNYKPKNPHWDEEF</sequence>
<dbReference type="FunFam" id="2.60.120.10:FF:000068">
    <property type="entry name" value="cGMP-dependent protein kinase"/>
    <property type="match status" value="1"/>
</dbReference>
<comment type="subcellular location">
    <subcellularLocation>
        <location evidence="2">Endomembrane system</location>
    </subcellularLocation>
</comment>
<dbReference type="InterPro" id="IPR000595">
    <property type="entry name" value="cNMP-bd_dom"/>
</dbReference>
<evidence type="ECO:0000259" key="23">
    <source>
        <dbReference type="PROSITE" id="PS50042"/>
    </source>
</evidence>
<dbReference type="SUPFAM" id="SSF51206">
    <property type="entry name" value="cAMP-binding domain-like"/>
    <property type="match status" value="4"/>
</dbReference>
<evidence type="ECO:0000256" key="4">
    <source>
        <dbReference type="ARBA" id="ARBA00011245"/>
    </source>
</evidence>